<dbReference type="EMBL" id="CP062310">
    <property type="protein sequence ID" value="QOJ78537.1"/>
    <property type="molecule type" value="Genomic_DNA"/>
</dbReference>
<keyword evidence="10" id="KW-1185">Reference proteome</keyword>
<dbReference type="PANTHER" id="PTHR43409">
    <property type="entry name" value="ANAEROBIC MAGNESIUM-PROTOPORPHYRIN IX MONOMETHYL ESTER CYCLASE-RELATED"/>
    <property type="match status" value="1"/>
</dbReference>
<dbReference type="GO" id="GO:0046872">
    <property type="term" value="F:metal ion binding"/>
    <property type="evidence" value="ECO:0007669"/>
    <property type="project" value="UniProtKB-KW"/>
</dbReference>
<keyword evidence="3" id="KW-0808">Transferase</keyword>
<sequence>MPRRDEVALVHAPSVYDFRQMTFKHYGPISDVIPSKPIFDMYPAGFFYIASYLEKRGVKTGIYNIAARMVNEPNLYVPRLLKRIKAEVYGIDIHWLVHAHGGVEVARMLKEMHAAPIIVGGLSATYYWREILERYPFIDAIVLGDTTEPVFFELVEALERGDRRKLHGIPNIAFRDDGKIRYTGIRYVPIELDDLKPDYSVVLKVLVRSGIRNSLPWSTFLKHPITAVITYKGCPYNCLGCGGSNFTYRVLFHRKSLGVKSPKVLFEEYKEITERLKAPIFFVNDLQVLGRKFVEEFTQLLSGEKADVELFFEFFTPPSRDLLELYRRTGDRVHLQLSPESHDERVRRNYGRPYGNDALKSFVKNARDLEFTRLDLYFMVGLPLQTVDNVKGLGDFYLNLYEAGKGIVDAFVAPLAPFVDPGSPAFHSPRKYGYNILAHTLEEHRKLLLANEWYNMLNYETDWMNRREIAEATYSAVESLTRAKFLAGTIDKEYYESVIESIENARKGRPKYGLDSKETLKEEELYPVRRFSLSYLTLRSLTEIIMCKIGM</sequence>
<dbReference type="InterPro" id="IPR006158">
    <property type="entry name" value="Cobalamin-bd"/>
</dbReference>
<dbReference type="RefSeq" id="WP_192818509.1">
    <property type="nucleotide sequence ID" value="NZ_CP062310.1"/>
</dbReference>
<dbReference type="GeneID" id="59149672"/>
<protein>
    <submittedName>
        <fullName evidence="9">TIGR04190 family B12-binding domain/radical SAM domain protein</fullName>
    </submittedName>
</protein>
<evidence type="ECO:0000256" key="2">
    <source>
        <dbReference type="ARBA" id="ARBA00022603"/>
    </source>
</evidence>
<feature type="domain" description="B12-binding" evidence="8">
    <location>
        <begin position="29"/>
        <end position="165"/>
    </location>
</feature>
<dbReference type="InParanoid" id="A0A7L9FFS3"/>
<reference evidence="9 10" key="1">
    <citation type="submission" date="2020-10" db="EMBL/GenBank/DDBJ databases">
        <title>Thermofilum lucidum 3507LT sp. nov. a novel member of Thermofilaceae family isolated from Chile hot spring, and proposal of description order Thermofilales.</title>
        <authorList>
            <person name="Zayulina K.S."/>
            <person name="Elcheninov A.G."/>
            <person name="Toshchakov S.V."/>
            <person name="Kublanov I.V."/>
        </authorList>
    </citation>
    <scope>NUCLEOTIDE SEQUENCE [LARGE SCALE GENOMIC DNA]</scope>
    <source>
        <strain evidence="9 10">3507LT</strain>
    </source>
</reference>
<dbReference type="SMART" id="SM00729">
    <property type="entry name" value="Elp3"/>
    <property type="match status" value="1"/>
</dbReference>
<dbReference type="PANTHER" id="PTHR43409:SF7">
    <property type="entry name" value="BLL1977 PROTEIN"/>
    <property type="match status" value="1"/>
</dbReference>
<dbReference type="SFLD" id="SFLDG01082">
    <property type="entry name" value="B12-binding_domain_containing"/>
    <property type="match status" value="1"/>
</dbReference>
<keyword evidence="5" id="KW-0479">Metal-binding</keyword>
<gene>
    <name evidence="9" type="ORF">IG193_07210</name>
</gene>
<dbReference type="SFLD" id="SFLDF00326">
    <property type="entry name" value="5''-pyrrole_methytransferase"/>
    <property type="match status" value="1"/>
</dbReference>
<dbReference type="InterPro" id="IPR007197">
    <property type="entry name" value="rSAM"/>
</dbReference>
<dbReference type="Pfam" id="PF02310">
    <property type="entry name" value="B12-binding"/>
    <property type="match status" value="1"/>
</dbReference>
<evidence type="ECO:0000256" key="7">
    <source>
        <dbReference type="ARBA" id="ARBA00023014"/>
    </source>
</evidence>
<dbReference type="PROSITE" id="PS51332">
    <property type="entry name" value="B12_BINDING"/>
    <property type="match status" value="1"/>
</dbReference>
<dbReference type="NCBIfam" id="TIGR04190">
    <property type="entry name" value="B12_SAM_Ta0216"/>
    <property type="match status" value="1"/>
</dbReference>
<keyword evidence="6" id="KW-0408">Iron</keyword>
<keyword evidence="7" id="KW-0411">Iron-sulfur</keyword>
<keyword evidence="4" id="KW-0949">S-adenosyl-L-methionine</keyword>
<accession>A0A7L9FFS3</accession>
<evidence type="ECO:0000313" key="10">
    <source>
        <dbReference type="Proteomes" id="UP000594121"/>
    </source>
</evidence>
<dbReference type="GO" id="GO:0003824">
    <property type="term" value="F:catalytic activity"/>
    <property type="evidence" value="ECO:0007669"/>
    <property type="project" value="InterPro"/>
</dbReference>
<dbReference type="InterPro" id="IPR034466">
    <property type="entry name" value="Methyltransferase_Class_B"/>
</dbReference>
<evidence type="ECO:0000313" key="9">
    <source>
        <dbReference type="EMBL" id="QOJ78537.1"/>
    </source>
</evidence>
<keyword evidence="2" id="KW-0489">Methyltransferase</keyword>
<dbReference type="CDD" id="cd02068">
    <property type="entry name" value="radical_SAM_B12_BD"/>
    <property type="match status" value="1"/>
</dbReference>
<dbReference type="SFLD" id="SFLDS00029">
    <property type="entry name" value="Radical_SAM"/>
    <property type="match status" value="1"/>
</dbReference>
<dbReference type="Gene3D" id="3.80.30.20">
    <property type="entry name" value="tm_1862 like domain"/>
    <property type="match status" value="1"/>
</dbReference>
<dbReference type="SFLD" id="SFLDG01123">
    <property type="entry name" value="methyltransferase_(Class_B)"/>
    <property type="match status" value="1"/>
</dbReference>
<evidence type="ECO:0000256" key="1">
    <source>
        <dbReference type="ARBA" id="ARBA00001966"/>
    </source>
</evidence>
<dbReference type="GO" id="GO:0031419">
    <property type="term" value="F:cobalamin binding"/>
    <property type="evidence" value="ECO:0007669"/>
    <property type="project" value="InterPro"/>
</dbReference>
<evidence type="ECO:0000256" key="4">
    <source>
        <dbReference type="ARBA" id="ARBA00022691"/>
    </source>
</evidence>
<evidence type="ECO:0000256" key="3">
    <source>
        <dbReference type="ARBA" id="ARBA00022679"/>
    </source>
</evidence>
<dbReference type="Gene3D" id="3.40.50.280">
    <property type="entry name" value="Cobalamin-binding domain"/>
    <property type="match status" value="1"/>
</dbReference>
<dbReference type="KEGG" id="thel:IG193_07210"/>
<comment type="cofactor">
    <cofactor evidence="1">
        <name>[4Fe-4S] cluster</name>
        <dbReference type="ChEBI" id="CHEBI:49883"/>
    </cofactor>
</comment>
<name>A0A7L9FFS3_9CREN</name>
<dbReference type="Proteomes" id="UP000594121">
    <property type="component" value="Chromosome"/>
</dbReference>
<dbReference type="SUPFAM" id="SSF102114">
    <property type="entry name" value="Radical SAM enzymes"/>
    <property type="match status" value="1"/>
</dbReference>
<evidence type="ECO:0000256" key="6">
    <source>
        <dbReference type="ARBA" id="ARBA00023004"/>
    </source>
</evidence>
<dbReference type="GO" id="GO:0051539">
    <property type="term" value="F:4 iron, 4 sulfur cluster binding"/>
    <property type="evidence" value="ECO:0007669"/>
    <property type="project" value="UniProtKB-KW"/>
</dbReference>
<dbReference type="InterPro" id="IPR058240">
    <property type="entry name" value="rSAM_sf"/>
</dbReference>
<dbReference type="InterPro" id="IPR051198">
    <property type="entry name" value="BchE-like"/>
</dbReference>
<evidence type="ECO:0000259" key="8">
    <source>
        <dbReference type="PROSITE" id="PS51332"/>
    </source>
</evidence>
<proteinExistence type="predicted"/>
<dbReference type="AlphaFoldDB" id="A0A7L9FFS3"/>
<organism evidence="9 10">
    <name type="scientific">Infirmifilum lucidum</name>
    <dbReference type="NCBI Taxonomy" id="2776706"/>
    <lineage>
        <taxon>Archaea</taxon>
        <taxon>Thermoproteota</taxon>
        <taxon>Thermoprotei</taxon>
        <taxon>Thermofilales</taxon>
        <taxon>Thermofilaceae</taxon>
        <taxon>Infirmifilum</taxon>
    </lineage>
</organism>
<dbReference type="InterPro" id="IPR006638">
    <property type="entry name" value="Elp3/MiaA/NifB-like_rSAM"/>
</dbReference>
<dbReference type="InterPro" id="IPR023404">
    <property type="entry name" value="rSAM_horseshoe"/>
</dbReference>
<evidence type="ECO:0000256" key="5">
    <source>
        <dbReference type="ARBA" id="ARBA00022723"/>
    </source>
</evidence>
<dbReference type="InterPro" id="IPR026447">
    <property type="entry name" value="B12_SAM_Ta0216"/>
</dbReference>
<dbReference type="Pfam" id="PF04055">
    <property type="entry name" value="Radical_SAM"/>
    <property type="match status" value="1"/>
</dbReference>